<organism evidence="1 2">
    <name type="scientific">Cylindrotheca closterium</name>
    <dbReference type="NCBI Taxonomy" id="2856"/>
    <lineage>
        <taxon>Eukaryota</taxon>
        <taxon>Sar</taxon>
        <taxon>Stramenopiles</taxon>
        <taxon>Ochrophyta</taxon>
        <taxon>Bacillariophyta</taxon>
        <taxon>Bacillariophyceae</taxon>
        <taxon>Bacillariophycidae</taxon>
        <taxon>Bacillariales</taxon>
        <taxon>Bacillariaceae</taxon>
        <taxon>Cylindrotheca</taxon>
    </lineage>
</organism>
<accession>A0AAD2FV07</accession>
<keyword evidence="2" id="KW-1185">Reference proteome</keyword>
<evidence type="ECO:0000313" key="1">
    <source>
        <dbReference type="EMBL" id="CAJ1953773.1"/>
    </source>
</evidence>
<comment type="caution">
    <text evidence="1">The sequence shown here is derived from an EMBL/GenBank/DDBJ whole genome shotgun (WGS) entry which is preliminary data.</text>
</comment>
<protein>
    <submittedName>
        <fullName evidence="1">Uncharacterized protein</fullName>
    </submittedName>
</protein>
<reference evidence="1" key="1">
    <citation type="submission" date="2023-08" db="EMBL/GenBank/DDBJ databases">
        <authorList>
            <person name="Audoor S."/>
            <person name="Bilcke G."/>
        </authorList>
    </citation>
    <scope>NUCLEOTIDE SEQUENCE</scope>
</reference>
<dbReference type="EMBL" id="CAKOGP040001838">
    <property type="protein sequence ID" value="CAJ1953773.1"/>
    <property type="molecule type" value="Genomic_DNA"/>
</dbReference>
<proteinExistence type="predicted"/>
<name>A0AAD2FV07_9STRA</name>
<evidence type="ECO:0000313" key="2">
    <source>
        <dbReference type="Proteomes" id="UP001295423"/>
    </source>
</evidence>
<sequence length="401" mass="44775">MALFLSQDALDLDELDDHSIENEEDFQHLNCEAEEAQLERMLQLCVVGKPKGSKDDHCIKKKDLIMKLMDLEPDVKIAGLPPGHQDPAPEPRVATSEIPFVQVDNPGKWPHVIYRGKVDKSKKYQGHKLPAGAKCCPFVNGQRACNGWEFHYGPWEHNHEEAGSNAFRSGATMQNMFPNSQMGSLNATTLKKLGLSYLVIKYNDNNKSFTRGHACYNPAHKYDMAYRVIVDNCNSLTLHAELDQCCDEMTWKFMGYGESGLVKRIVGKPGVTKGGQVTIVTDASRCCPRAYIHRHNLHHRPTGFGAQGPNEVRMIAAMISTMISKEDGDGRIFREPPHLVLDNFFSGCNSCSVDWHNASIFGLGFLDSTSLASKEGVKWNMPSDNAKMANMKYIEAISEPE</sequence>
<dbReference type="Proteomes" id="UP001295423">
    <property type="component" value="Unassembled WGS sequence"/>
</dbReference>
<dbReference type="AlphaFoldDB" id="A0AAD2FV07"/>
<gene>
    <name evidence="1" type="ORF">CYCCA115_LOCUS14375</name>
</gene>